<dbReference type="EMBL" id="CAJPWZ010000111">
    <property type="protein sequence ID" value="CAG2185961.1"/>
    <property type="molecule type" value="Genomic_DNA"/>
</dbReference>
<keyword evidence="2" id="KW-1185">Reference proteome</keyword>
<reference evidence="1" key="1">
    <citation type="submission" date="2021-03" db="EMBL/GenBank/DDBJ databases">
        <authorList>
            <person name="Bekaert M."/>
        </authorList>
    </citation>
    <scope>NUCLEOTIDE SEQUENCE</scope>
</reference>
<gene>
    <name evidence="1" type="ORF">MEDL_1531</name>
</gene>
<dbReference type="OrthoDB" id="10438048at2759"/>
<dbReference type="AlphaFoldDB" id="A0A8S3PTA2"/>
<dbReference type="Proteomes" id="UP000683360">
    <property type="component" value="Unassembled WGS sequence"/>
</dbReference>
<evidence type="ECO:0000313" key="1">
    <source>
        <dbReference type="EMBL" id="CAG2185961.1"/>
    </source>
</evidence>
<organism evidence="1 2">
    <name type="scientific">Mytilus edulis</name>
    <name type="common">Blue mussel</name>
    <dbReference type="NCBI Taxonomy" id="6550"/>
    <lineage>
        <taxon>Eukaryota</taxon>
        <taxon>Metazoa</taxon>
        <taxon>Spiralia</taxon>
        <taxon>Lophotrochozoa</taxon>
        <taxon>Mollusca</taxon>
        <taxon>Bivalvia</taxon>
        <taxon>Autobranchia</taxon>
        <taxon>Pteriomorphia</taxon>
        <taxon>Mytilida</taxon>
        <taxon>Mytiloidea</taxon>
        <taxon>Mytilidae</taxon>
        <taxon>Mytilinae</taxon>
        <taxon>Mytilus</taxon>
    </lineage>
</organism>
<protein>
    <submittedName>
        <fullName evidence="1">Uncharacterized protein</fullName>
    </submittedName>
</protein>
<sequence length="162" mass="18608">MHVHSTSLSVLVMTKTQEKEAEINKETLKFNEVRDVYRFDYTVSYRNNLIPDFNRMPIEATATIAEYFQNKPAAFQPGLKKDCESFAFCCTLGYAMSAYQMKMLIIAFGTLKMFDKECFDEMMNLINSDKIVTLDKTNHSVKITSEPGKAEIIPFHAEGELY</sequence>
<evidence type="ECO:0000313" key="2">
    <source>
        <dbReference type="Proteomes" id="UP000683360"/>
    </source>
</evidence>
<proteinExistence type="predicted"/>
<name>A0A8S3PTA2_MYTED</name>
<accession>A0A8S3PTA2</accession>
<comment type="caution">
    <text evidence="1">The sequence shown here is derived from an EMBL/GenBank/DDBJ whole genome shotgun (WGS) entry which is preliminary data.</text>
</comment>